<dbReference type="Gene3D" id="1.10.1070.11">
    <property type="entry name" value="Phosphatidylinositol 3-/4-kinase, catalytic domain"/>
    <property type="match status" value="1"/>
</dbReference>
<dbReference type="InterPro" id="IPR000403">
    <property type="entry name" value="PI3/4_kinase_cat_dom"/>
</dbReference>
<feature type="domain" description="PI3K/PI4K catalytic" evidence="10">
    <location>
        <begin position="632"/>
        <end position="899"/>
    </location>
</feature>
<dbReference type="InterPro" id="IPR018936">
    <property type="entry name" value="PI3/4_kinase_CS"/>
</dbReference>
<dbReference type="SMART" id="SM00145">
    <property type="entry name" value="PI3Ka"/>
    <property type="match status" value="1"/>
</dbReference>
<evidence type="ECO:0000259" key="11">
    <source>
        <dbReference type="PROSITE" id="PS51545"/>
    </source>
</evidence>
<evidence type="ECO:0000313" key="14">
    <source>
        <dbReference type="Proteomes" id="UP001165289"/>
    </source>
</evidence>
<evidence type="ECO:0000256" key="8">
    <source>
        <dbReference type="PIRNR" id="PIRNR000587"/>
    </source>
</evidence>
<dbReference type="InterPro" id="IPR011009">
    <property type="entry name" value="Kinase-like_dom_sf"/>
</dbReference>
<dbReference type="GO" id="GO:0005524">
    <property type="term" value="F:ATP binding"/>
    <property type="evidence" value="ECO:0007669"/>
    <property type="project" value="UniProtKB-UniRule"/>
</dbReference>
<evidence type="ECO:0000256" key="1">
    <source>
        <dbReference type="ARBA" id="ARBA00012073"/>
    </source>
</evidence>
<dbReference type="PANTHER" id="PTHR10048">
    <property type="entry name" value="PHOSPHATIDYLINOSITOL KINASE"/>
    <property type="match status" value="1"/>
</dbReference>
<dbReference type="GO" id="GO:0034271">
    <property type="term" value="C:phosphatidylinositol 3-kinase complex, class III, type I"/>
    <property type="evidence" value="ECO:0007669"/>
    <property type="project" value="TreeGrafter"/>
</dbReference>
<dbReference type="Proteomes" id="UP001165289">
    <property type="component" value="Unassembled WGS sequence"/>
</dbReference>
<sequence length="915" mass="104208">MPQSGKSNYSYFHSCDLDERFKLKICCLDGNLTNLRDDYQKLVDNPSLSIAGIYQTDRPDFSITCQLFDDGVPLSCPIQTCYKSFSGQSIWQWGQWLSLHIPCKHLSRKTMLALTIWDSEGPRKPAALGGTSIPVFDDWGACHTGIVDLRVWLGVEACGKYHGCSTPGHVRNSESETQRLSDLQRQHCERHIQHIGWLDRVTFPEISRINDQEKRATEHFYLSVQFPTFCKQGTDEVLSMVYFETSGTEVVTHPTSYQLCHIQDPEMDLPNLVEQKHRQLTELHLGPGMMDRQLKPIGTDKQLLDRITSSPPSHALTPQEKILLCQYRHSLLLQSSALPKFLEAVDWSSEVEVGHALRLMDRWQKPSPAEALELLKPIFTHESVRKYAVSCLSSADDEDLSLYLLQLVQAIRYENSELLSASSLPKQLIPASSENPVETEREDSLLRTPVNIADDTPDEKQESLLFETTLKSSGVTTEGIEATESTLSTPRSAVHPNENRMSLVKFLIWRCSQSGGLAFYLYWYLAVECQDGKNSNEQLRRYNYVASEFLRCMKEKQWESKLYSQMCKQRDLVDTLVKCAKIIKESRGSVSKKTDKLRGMLGEKYSYSNLEEGILSEMPLPIDPSAHVVSLPVDRVCVLKSNTQPLLLPFRIKDGSERLVMFKRGDDLRQDQLVLQMVSLMDRLLRREGLDLKLSPYHVQPVSPTDGFVEFVHNSTSVQDILGKEGSIQAYMKKHNPDLSTRSGIKAEAMDNYVRSLAGYCVASYLMGIGDRHLENLLITNSGKFFHIDFGYILGRDPRPFPPPMKLSKEMVEGMCGTASKEYEEFRGHCYSAFLILRRHANLILNLLSLMVDANVPDIALEPDKTVHKVQEKFKLELGDEEAVQFFQNLLDESVKAMFPVVVDQIHKWAQYWRR</sequence>
<dbReference type="InterPro" id="IPR042236">
    <property type="entry name" value="PI3K_accessory_sf"/>
</dbReference>
<reference evidence="13 14" key="1">
    <citation type="journal article" date="2023" name="BMC Biol.">
        <title>The compact genome of the sponge Oopsacas minuta (Hexactinellida) is lacking key metazoan core genes.</title>
        <authorList>
            <person name="Santini S."/>
            <person name="Schenkelaars Q."/>
            <person name="Jourda C."/>
            <person name="Duchesne M."/>
            <person name="Belahbib H."/>
            <person name="Rocher C."/>
            <person name="Selva M."/>
            <person name="Riesgo A."/>
            <person name="Vervoort M."/>
            <person name="Leys S.P."/>
            <person name="Kodjabachian L."/>
            <person name="Le Bivic A."/>
            <person name="Borchiellini C."/>
            <person name="Claverie J.M."/>
            <person name="Renard E."/>
        </authorList>
    </citation>
    <scope>NUCLEOTIDE SEQUENCE [LARGE SCALE GENOMIC DNA]</scope>
    <source>
        <strain evidence="13">SPO-2</strain>
    </source>
</reference>
<feature type="domain" description="C2 PI3K-type" evidence="12">
    <location>
        <begin position="39"/>
        <end position="204"/>
    </location>
</feature>
<dbReference type="InterPro" id="IPR008290">
    <property type="entry name" value="PI3K_Vps34"/>
</dbReference>
<evidence type="ECO:0000259" key="10">
    <source>
        <dbReference type="PROSITE" id="PS50290"/>
    </source>
</evidence>
<comment type="catalytic activity">
    <reaction evidence="7">
        <text>a 1,2-diacyl-sn-glycero-3-phospho-(1D-myo-inositol) + ATP = a 1,2-diacyl-sn-glycero-3-phospho-(1D-myo-inositol-3-phosphate) + ADP + H(+)</text>
        <dbReference type="Rhea" id="RHEA:12709"/>
        <dbReference type="ChEBI" id="CHEBI:15378"/>
        <dbReference type="ChEBI" id="CHEBI:30616"/>
        <dbReference type="ChEBI" id="CHEBI:57880"/>
        <dbReference type="ChEBI" id="CHEBI:58088"/>
        <dbReference type="ChEBI" id="CHEBI:456216"/>
        <dbReference type="EC" id="2.7.1.137"/>
    </reaction>
    <physiologicalReaction direction="left-to-right" evidence="7">
        <dbReference type="Rhea" id="RHEA:12710"/>
    </physiologicalReaction>
</comment>
<proteinExistence type="inferred from homology"/>
<evidence type="ECO:0000256" key="3">
    <source>
        <dbReference type="ARBA" id="ARBA00022679"/>
    </source>
</evidence>
<comment type="similarity">
    <text evidence="8 9">Belongs to the PI3/PI4-kinase family.</text>
</comment>
<dbReference type="PIRSF" id="PIRSF000587">
    <property type="entry name" value="PI3K_Vps34"/>
    <property type="match status" value="1"/>
</dbReference>
<dbReference type="Pfam" id="PF00792">
    <property type="entry name" value="PI3K_C2"/>
    <property type="match status" value="1"/>
</dbReference>
<dbReference type="Gene3D" id="3.30.1010.10">
    <property type="entry name" value="Phosphatidylinositol 3-kinase Catalytic Subunit, Chain A, domain 4"/>
    <property type="match status" value="1"/>
</dbReference>
<dbReference type="PROSITE" id="PS00915">
    <property type="entry name" value="PI3_4_KINASE_1"/>
    <property type="match status" value="1"/>
</dbReference>
<keyword evidence="6 8" id="KW-0067">ATP-binding</keyword>
<evidence type="ECO:0000256" key="4">
    <source>
        <dbReference type="ARBA" id="ARBA00022741"/>
    </source>
</evidence>
<dbReference type="SMART" id="SM00142">
    <property type="entry name" value="PI3K_C2"/>
    <property type="match status" value="1"/>
</dbReference>
<dbReference type="SMART" id="SM00146">
    <property type="entry name" value="PI3Kc"/>
    <property type="match status" value="1"/>
</dbReference>
<dbReference type="GO" id="GO:0034272">
    <property type="term" value="C:phosphatidylinositol 3-kinase complex, class III, type II"/>
    <property type="evidence" value="ECO:0007669"/>
    <property type="project" value="TreeGrafter"/>
</dbReference>
<dbReference type="PROSITE" id="PS50290">
    <property type="entry name" value="PI3_4_KINASE_3"/>
    <property type="match status" value="1"/>
</dbReference>
<dbReference type="InterPro" id="IPR015433">
    <property type="entry name" value="PI3/4_kinase"/>
</dbReference>
<evidence type="ECO:0000256" key="6">
    <source>
        <dbReference type="ARBA" id="ARBA00022840"/>
    </source>
</evidence>
<name>A0AAV7JAZ2_9METZ</name>
<dbReference type="SUPFAM" id="SSF49562">
    <property type="entry name" value="C2 domain (Calcium/lipid-binding domain, CaLB)"/>
    <property type="match status" value="1"/>
</dbReference>
<evidence type="ECO:0000259" key="12">
    <source>
        <dbReference type="PROSITE" id="PS51547"/>
    </source>
</evidence>
<dbReference type="Gene3D" id="1.25.40.70">
    <property type="entry name" value="Phosphatidylinositol 3-kinase, accessory domain (PIK)"/>
    <property type="match status" value="1"/>
</dbReference>
<dbReference type="PANTHER" id="PTHR10048:SF7">
    <property type="entry name" value="PHOSPHATIDYLINOSITOL 3-KINASE CATALYTIC SUBUNIT TYPE 3"/>
    <property type="match status" value="1"/>
</dbReference>
<dbReference type="InterPro" id="IPR036940">
    <property type="entry name" value="PI3/4_kinase_cat_sf"/>
</dbReference>
<dbReference type="GO" id="GO:0006897">
    <property type="term" value="P:endocytosis"/>
    <property type="evidence" value="ECO:0007669"/>
    <property type="project" value="TreeGrafter"/>
</dbReference>
<gene>
    <name evidence="13" type="ORF">LOD99_13126</name>
</gene>
<dbReference type="InterPro" id="IPR002420">
    <property type="entry name" value="PI3K-type_C2_dom"/>
</dbReference>
<dbReference type="Pfam" id="PF00613">
    <property type="entry name" value="PI3Ka"/>
    <property type="match status" value="1"/>
</dbReference>
<dbReference type="Pfam" id="PF00454">
    <property type="entry name" value="PI3_PI4_kinase"/>
    <property type="match status" value="1"/>
</dbReference>
<dbReference type="Gene3D" id="2.60.40.150">
    <property type="entry name" value="C2 domain"/>
    <property type="match status" value="1"/>
</dbReference>
<comment type="caution">
    <text evidence="13">The sequence shown here is derived from an EMBL/GenBank/DDBJ whole genome shotgun (WGS) entry which is preliminary data.</text>
</comment>
<dbReference type="InterPro" id="IPR035892">
    <property type="entry name" value="C2_domain_sf"/>
</dbReference>
<evidence type="ECO:0000313" key="13">
    <source>
        <dbReference type="EMBL" id="KAI6645867.1"/>
    </source>
</evidence>
<dbReference type="PROSITE" id="PS00916">
    <property type="entry name" value="PI3_4_KINASE_2"/>
    <property type="match status" value="1"/>
</dbReference>
<dbReference type="PROSITE" id="PS51545">
    <property type="entry name" value="PIK_HELICAL"/>
    <property type="match status" value="1"/>
</dbReference>
<keyword evidence="4 8" id="KW-0547">Nucleotide-binding</keyword>
<organism evidence="13 14">
    <name type="scientific">Oopsacas minuta</name>
    <dbReference type="NCBI Taxonomy" id="111878"/>
    <lineage>
        <taxon>Eukaryota</taxon>
        <taxon>Metazoa</taxon>
        <taxon>Porifera</taxon>
        <taxon>Hexactinellida</taxon>
        <taxon>Hexasterophora</taxon>
        <taxon>Lyssacinosida</taxon>
        <taxon>Leucopsacidae</taxon>
        <taxon>Oopsacas</taxon>
    </lineage>
</organism>
<dbReference type="InterPro" id="IPR057756">
    <property type="entry name" value="PI3-kinase_type3/VPS34_cat"/>
</dbReference>
<dbReference type="PROSITE" id="PS51547">
    <property type="entry name" value="C2_PI3K"/>
    <property type="match status" value="1"/>
</dbReference>
<dbReference type="GO" id="GO:0005768">
    <property type="term" value="C:endosome"/>
    <property type="evidence" value="ECO:0007669"/>
    <property type="project" value="TreeGrafter"/>
</dbReference>
<dbReference type="CDD" id="cd08397">
    <property type="entry name" value="C2_PI3K_class_III"/>
    <property type="match status" value="1"/>
</dbReference>
<keyword evidence="3 8" id="KW-0808">Transferase</keyword>
<dbReference type="GO" id="GO:0005777">
    <property type="term" value="C:peroxisome"/>
    <property type="evidence" value="ECO:0007669"/>
    <property type="project" value="TreeGrafter"/>
</dbReference>
<evidence type="ECO:0000256" key="5">
    <source>
        <dbReference type="ARBA" id="ARBA00022777"/>
    </source>
</evidence>
<keyword evidence="14" id="KW-1185">Reference proteome</keyword>
<dbReference type="EMBL" id="JAKMXF010000365">
    <property type="protein sequence ID" value="KAI6645867.1"/>
    <property type="molecule type" value="Genomic_DNA"/>
</dbReference>
<dbReference type="FunFam" id="1.10.1070.11:FF:000002">
    <property type="entry name" value="Phosphatidylinositol 3-kinase catalytic subunit type 3"/>
    <property type="match status" value="1"/>
</dbReference>
<dbReference type="EC" id="2.7.1.137" evidence="1 8"/>
<dbReference type="InterPro" id="IPR001263">
    <property type="entry name" value="PI3K_accessory_dom"/>
</dbReference>
<dbReference type="InterPro" id="IPR016024">
    <property type="entry name" value="ARM-type_fold"/>
</dbReference>
<dbReference type="SUPFAM" id="SSF56112">
    <property type="entry name" value="Protein kinase-like (PK-like)"/>
    <property type="match status" value="1"/>
</dbReference>
<dbReference type="GO" id="GO:0000407">
    <property type="term" value="C:phagophore assembly site"/>
    <property type="evidence" value="ECO:0007669"/>
    <property type="project" value="TreeGrafter"/>
</dbReference>
<dbReference type="SUPFAM" id="SSF48371">
    <property type="entry name" value="ARM repeat"/>
    <property type="match status" value="1"/>
</dbReference>
<dbReference type="AlphaFoldDB" id="A0AAV7JAZ2"/>
<evidence type="ECO:0000256" key="9">
    <source>
        <dbReference type="PROSITE-ProRule" id="PRU00880"/>
    </source>
</evidence>
<dbReference type="GO" id="GO:0048015">
    <property type="term" value="P:phosphatidylinositol-mediated signaling"/>
    <property type="evidence" value="ECO:0007669"/>
    <property type="project" value="TreeGrafter"/>
</dbReference>
<dbReference type="GO" id="GO:0016303">
    <property type="term" value="F:1-phosphatidylinositol-3-kinase activity"/>
    <property type="evidence" value="ECO:0007669"/>
    <property type="project" value="UniProtKB-UniRule"/>
</dbReference>
<dbReference type="CDD" id="cd00896">
    <property type="entry name" value="PI3Kc_III"/>
    <property type="match status" value="1"/>
</dbReference>
<feature type="domain" description="PIK helical" evidence="11">
    <location>
        <begin position="290"/>
        <end position="552"/>
    </location>
</feature>
<evidence type="ECO:0000256" key="2">
    <source>
        <dbReference type="ARBA" id="ARBA00019787"/>
    </source>
</evidence>
<evidence type="ECO:0000256" key="7">
    <source>
        <dbReference type="ARBA" id="ARBA00023985"/>
    </source>
</evidence>
<dbReference type="FunFam" id="3.30.1010.10:FF:000002">
    <property type="entry name" value="Phosphatidylinositol 3-kinase catalytic subunit type 3"/>
    <property type="match status" value="1"/>
</dbReference>
<accession>A0AAV7JAZ2</accession>
<protein>
    <recommendedName>
        <fullName evidence="2 8">Phosphatidylinositol 3-kinase catalytic subunit type 3</fullName>
        <ecNumber evidence="1 8">2.7.1.137</ecNumber>
    </recommendedName>
</protein>
<keyword evidence="5 8" id="KW-0418">Kinase</keyword>
<dbReference type="GO" id="GO:0000045">
    <property type="term" value="P:autophagosome assembly"/>
    <property type="evidence" value="ECO:0007669"/>
    <property type="project" value="TreeGrafter"/>
</dbReference>